<proteinExistence type="predicted"/>
<dbReference type="EMBL" id="GGEC01071935">
    <property type="protein sequence ID" value="MBX52419.1"/>
    <property type="molecule type" value="Transcribed_RNA"/>
</dbReference>
<protein>
    <submittedName>
        <fullName evidence="1">Uncharacterized protein</fullName>
    </submittedName>
</protein>
<accession>A0A2P2PCM7</accession>
<sequence>MRLLFTVPYTQFFQFHGFSRDWMYAKMIKDNEDIYKGCKSKTFNFLLLCIC</sequence>
<evidence type="ECO:0000313" key="1">
    <source>
        <dbReference type="EMBL" id="MBX52419.1"/>
    </source>
</evidence>
<dbReference type="AlphaFoldDB" id="A0A2P2PCM7"/>
<organism evidence="1">
    <name type="scientific">Rhizophora mucronata</name>
    <name type="common">Asiatic mangrove</name>
    <dbReference type="NCBI Taxonomy" id="61149"/>
    <lineage>
        <taxon>Eukaryota</taxon>
        <taxon>Viridiplantae</taxon>
        <taxon>Streptophyta</taxon>
        <taxon>Embryophyta</taxon>
        <taxon>Tracheophyta</taxon>
        <taxon>Spermatophyta</taxon>
        <taxon>Magnoliopsida</taxon>
        <taxon>eudicotyledons</taxon>
        <taxon>Gunneridae</taxon>
        <taxon>Pentapetalae</taxon>
        <taxon>rosids</taxon>
        <taxon>fabids</taxon>
        <taxon>Malpighiales</taxon>
        <taxon>Rhizophoraceae</taxon>
        <taxon>Rhizophora</taxon>
    </lineage>
</organism>
<name>A0A2P2PCM7_RHIMU</name>
<reference evidence="1" key="1">
    <citation type="submission" date="2018-02" db="EMBL/GenBank/DDBJ databases">
        <title>Rhizophora mucronata_Transcriptome.</title>
        <authorList>
            <person name="Meera S.P."/>
            <person name="Sreeshan A."/>
            <person name="Augustine A."/>
        </authorList>
    </citation>
    <scope>NUCLEOTIDE SEQUENCE</scope>
    <source>
        <tissue evidence="1">Leaf</tissue>
    </source>
</reference>